<dbReference type="EMBL" id="OW150024">
    <property type="protein sequence ID" value="CAH2031800.1"/>
    <property type="molecule type" value="Genomic_DNA"/>
</dbReference>
<evidence type="ECO:0000313" key="2">
    <source>
        <dbReference type="Proteomes" id="UP001295463"/>
    </source>
</evidence>
<name>A0ABM9D993_9BACT</name>
<organism evidence="1 2">
    <name type="scientific">Trichlorobacter ammonificans</name>
    <dbReference type="NCBI Taxonomy" id="2916410"/>
    <lineage>
        <taxon>Bacteria</taxon>
        <taxon>Pseudomonadati</taxon>
        <taxon>Thermodesulfobacteriota</taxon>
        <taxon>Desulfuromonadia</taxon>
        <taxon>Geobacterales</taxon>
        <taxon>Geobacteraceae</taxon>
        <taxon>Trichlorobacter</taxon>
    </lineage>
</organism>
<dbReference type="Proteomes" id="UP001295463">
    <property type="component" value="Chromosome"/>
</dbReference>
<proteinExistence type="predicted"/>
<sequence>MHAEKAGFERIRADTSHQEKDFEICVHPPHPRNPRAIAFDVRFSPRTSRLCVRTH</sequence>
<gene>
    <name evidence="1" type="ORF">GEAMG1_1965</name>
</gene>
<reference evidence="1 2" key="1">
    <citation type="submission" date="2022-03" db="EMBL/GenBank/DDBJ databases">
        <authorList>
            <person name="Koch H."/>
        </authorList>
    </citation>
    <scope>NUCLEOTIDE SEQUENCE [LARGE SCALE GENOMIC DNA]</scope>
    <source>
        <strain evidence="1 2">G1</strain>
    </source>
</reference>
<evidence type="ECO:0000313" key="1">
    <source>
        <dbReference type="EMBL" id="CAH2031800.1"/>
    </source>
</evidence>
<protein>
    <submittedName>
        <fullName evidence="1">Uncharacterized protein</fullName>
    </submittedName>
</protein>
<keyword evidence="2" id="KW-1185">Reference proteome</keyword>
<accession>A0ABM9D993</accession>